<comment type="caution">
    <text evidence="2">The sequence shown here is derived from an EMBL/GenBank/DDBJ whole genome shotgun (WGS) entry which is preliminary data.</text>
</comment>
<proteinExistence type="predicted"/>
<feature type="transmembrane region" description="Helical" evidence="1">
    <location>
        <begin position="167"/>
        <end position="190"/>
    </location>
</feature>
<keyword evidence="1" id="KW-0812">Transmembrane</keyword>
<feature type="transmembrane region" description="Helical" evidence="1">
    <location>
        <begin position="202"/>
        <end position="223"/>
    </location>
</feature>
<feature type="transmembrane region" description="Helical" evidence="1">
    <location>
        <begin position="243"/>
        <end position="270"/>
    </location>
</feature>
<dbReference type="AlphaFoldDB" id="A0A4U1JED0"/>
<protein>
    <submittedName>
        <fullName evidence="2">Uncharacterized protein</fullName>
    </submittedName>
</protein>
<evidence type="ECO:0000256" key="1">
    <source>
        <dbReference type="SAM" id="Phobius"/>
    </source>
</evidence>
<gene>
    <name evidence="2" type="ORF">E8A74_14500</name>
</gene>
<accession>A0A4U1JED0</accession>
<reference evidence="2 3" key="1">
    <citation type="submission" date="2019-04" db="EMBL/GenBank/DDBJ databases">
        <authorList>
            <person name="Li Y."/>
            <person name="Wang J."/>
        </authorList>
    </citation>
    <scope>NUCLEOTIDE SEQUENCE [LARGE SCALE GENOMIC DNA]</scope>
    <source>
        <strain evidence="2 3">DSM 14668</strain>
    </source>
</reference>
<dbReference type="RefSeq" id="WP_136929598.1">
    <property type="nucleotide sequence ID" value="NZ_SSMQ01000013.1"/>
</dbReference>
<keyword evidence="1" id="KW-1133">Transmembrane helix</keyword>
<dbReference type="EMBL" id="SSMQ01000013">
    <property type="protein sequence ID" value="TKD08503.1"/>
    <property type="molecule type" value="Genomic_DNA"/>
</dbReference>
<feature type="transmembrane region" description="Helical" evidence="1">
    <location>
        <begin position="282"/>
        <end position="298"/>
    </location>
</feature>
<keyword evidence="3" id="KW-1185">Reference proteome</keyword>
<evidence type="ECO:0000313" key="2">
    <source>
        <dbReference type="EMBL" id="TKD08503.1"/>
    </source>
</evidence>
<keyword evidence="1" id="KW-0472">Membrane</keyword>
<name>A0A4U1JED0_9BACT</name>
<evidence type="ECO:0000313" key="3">
    <source>
        <dbReference type="Proteomes" id="UP000309215"/>
    </source>
</evidence>
<dbReference type="OrthoDB" id="5150238at2"/>
<organism evidence="2 3">
    <name type="scientific">Polyangium fumosum</name>
    <dbReference type="NCBI Taxonomy" id="889272"/>
    <lineage>
        <taxon>Bacteria</taxon>
        <taxon>Pseudomonadati</taxon>
        <taxon>Myxococcota</taxon>
        <taxon>Polyangia</taxon>
        <taxon>Polyangiales</taxon>
        <taxon>Polyangiaceae</taxon>
        <taxon>Polyangium</taxon>
    </lineage>
</organism>
<feature type="transmembrane region" description="Helical" evidence="1">
    <location>
        <begin position="75"/>
        <end position="94"/>
    </location>
</feature>
<sequence length="318" mass="34409">MSPLERRVRALISLFPASFRARWEEELVRTTLETCTAEQSWPHPRDAWDLVLSAIRAHATTPATEPFRLVLAQGIVLGAILLAGVRIGALLLRFGWFLRWLPANSAAGVPSEELALYAGPLALELAAYVLLAVALLHRRRVLLWTGALTLGAIGLLGTLRYPGPIGIRWALGMAVPGAIPFVMAACTMGTRKTERALAVRPALVGLALVSFAATAFRFAAWFATTTWHLVPGTIDRCATAVAALLLVACTVSGFADPRWFIALGVAVIGWNTRDFLQTSDPLVFLGTAVVVTVSWVHWRVLRRQAAGSGQGRSDREMA</sequence>
<dbReference type="Proteomes" id="UP000309215">
    <property type="component" value="Unassembled WGS sequence"/>
</dbReference>
<feature type="transmembrane region" description="Helical" evidence="1">
    <location>
        <begin position="114"/>
        <end position="136"/>
    </location>
</feature>
<feature type="transmembrane region" description="Helical" evidence="1">
    <location>
        <begin position="141"/>
        <end position="161"/>
    </location>
</feature>